<gene>
    <name evidence="2" type="primary">LOC115221224</name>
</gene>
<accession>A0A6P7TC51</accession>
<dbReference type="AlphaFoldDB" id="A0A6P7TC51"/>
<dbReference type="PANTHER" id="PTHR45913">
    <property type="entry name" value="EPM2A-INTERACTING PROTEIN 1"/>
    <property type="match status" value="1"/>
</dbReference>
<keyword evidence="1" id="KW-1185">Reference proteome</keyword>
<dbReference type="Proteomes" id="UP000515154">
    <property type="component" value="Linkage group LG18"/>
</dbReference>
<name>A0A6P7TC51_9MOLL</name>
<proteinExistence type="predicted"/>
<sequence length="154" mass="17866">MKFLDIIRLEELNLQTFSWIDMVNFKMQLIEFQSSSIWKQTFIDLRADLENIEKRKTQSETGVPERSAENELLRTRNAIPENFSSRKNFATVLISMFSSTYACESLFSVINFVKSSNRSNLMDETSSACISLKVMKYKPNIKSLSSVMQQQKSH</sequence>
<protein>
    <submittedName>
        <fullName evidence="2">Uncharacterized protein LOC115221224</fullName>
    </submittedName>
</protein>
<dbReference type="RefSeq" id="XP_029647241.1">
    <property type="nucleotide sequence ID" value="XM_029791381.1"/>
</dbReference>
<evidence type="ECO:0000313" key="1">
    <source>
        <dbReference type="Proteomes" id="UP000515154"/>
    </source>
</evidence>
<organism evidence="1 2">
    <name type="scientific">Octopus sinensis</name>
    <name type="common">East Asian common octopus</name>
    <dbReference type="NCBI Taxonomy" id="2607531"/>
    <lineage>
        <taxon>Eukaryota</taxon>
        <taxon>Metazoa</taxon>
        <taxon>Spiralia</taxon>
        <taxon>Lophotrochozoa</taxon>
        <taxon>Mollusca</taxon>
        <taxon>Cephalopoda</taxon>
        <taxon>Coleoidea</taxon>
        <taxon>Octopodiformes</taxon>
        <taxon>Octopoda</taxon>
        <taxon>Incirrata</taxon>
        <taxon>Octopodidae</taxon>
        <taxon>Octopus</taxon>
    </lineage>
</organism>
<dbReference type="PANTHER" id="PTHR45913:SF10">
    <property type="entry name" value="DUF4371 DOMAIN-CONTAINING PROTEIN"/>
    <property type="match status" value="1"/>
</dbReference>
<reference evidence="2" key="1">
    <citation type="submission" date="2025-08" db="UniProtKB">
        <authorList>
            <consortium name="RefSeq"/>
        </authorList>
    </citation>
    <scope>IDENTIFICATION</scope>
</reference>
<evidence type="ECO:0000313" key="2">
    <source>
        <dbReference type="RefSeq" id="XP_029647241.1"/>
    </source>
</evidence>
<dbReference type="KEGG" id="osn:115221224"/>